<gene>
    <name evidence="4" type="primary">LOC120281002</name>
</gene>
<organism evidence="3 4">
    <name type="scientific">Dioscorea cayennensis subsp. rotundata</name>
    <name type="common">White Guinea yam</name>
    <name type="synonym">Dioscorea rotundata</name>
    <dbReference type="NCBI Taxonomy" id="55577"/>
    <lineage>
        <taxon>Eukaryota</taxon>
        <taxon>Viridiplantae</taxon>
        <taxon>Streptophyta</taxon>
        <taxon>Embryophyta</taxon>
        <taxon>Tracheophyta</taxon>
        <taxon>Spermatophyta</taxon>
        <taxon>Magnoliopsida</taxon>
        <taxon>Liliopsida</taxon>
        <taxon>Dioscoreales</taxon>
        <taxon>Dioscoreaceae</taxon>
        <taxon>Dioscorea</taxon>
    </lineage>
</organism>
<dbReference type="Proteomes" id="UP001515500">
    <property type="component" value="Chromosome 17"/>
</dbReference>
<proteinExistence type="predicted"/>
<evidence type="ECO:0000313" key="4">
    <source>
        <dbReference type="RefSeq" id="XP_039143892.1"/>
    </source>
</evidence>
<dbReference type="InterPro" id="IPR018289">
    <property type="entry name" value="MULE_transposase_dom"/>
</dbReference>
<protein>
    <submittedName>
        <fullName evidence="4">Uncharacterized protein LOC120281002</fullName>
    </submittedName>
</protein>
<keyword evidence="3" id="KW-1185">Reference proteome</keyword>
<dbReference type="Pfam" id="PF03108">
    <property type="entry name" value="DBD_Tnp_Mut"/>
    <property type="match status" value="1"/>
</dbReference>
<evidence type="ECO:0000259" key="1">
    <source>
        <dbReference type="Pfam" id="PF03108"/>
    </source>
</evidence>
<dbReference type="InterPro" id="IPR004332">
    <property type="entry name" value="Transposase_MuDR"/>
</dbReference>
<dbReference type="GeneID" id="120281002"/>
<dbReference type="Pfam" id="PF10551">
    <property type="entry name" value="MULE"/>
    <property type="match status" value="1"/>
</dbReference>
<evidence type="ECO:0000313" key="3">
    <source>
        <dbReference type="Proteomes" id="UP001515500"/>
    </source>
</evidence>
<accession>A0AB40CZK9</accession>
<dbReference type="RefSeq" id="XP_039143892.1">
    <property type="nucleotide sequence ID" value="XM_039287958.1"/>
</dbReference>
<feature type="domain" description="MULE transposase" evidence="2">
    <location>
        <begin position="214"/>
        <end position="287"/>
    </location>
</feature>
<sequence>MVVLSRPKYAEFIEEYDMRDPHFEVGMKFRSFKQFREDVRNYGIKHMVVMNFKPSNSKRCKAICKKGCPFYIWAAPMIKDKNTIQIKSGIFKHECARDHKIRHVNAKWIAHNYLEQFRADPSWSIAGIIQAVKTNEEVDISRLKAWRARGIARSLLDGDEISQIKSLYDYRLELLRTHPGSTIKFKCTEGTFQGMYVCLAPLKAGFLASCRQIISLDGCFLKGLFGGQLLSAVGIDANDCIYPIAWARVEKENRENWSWFLELLGGDLEINNSQSWAFMTDRQKERKKMI</sequence>
<dbReference type="PANTHER" id="PTHR31973">
    <property type="entry name" value="POLYPROTEIN, PUTATIVE-RELATED"/>
    <property type="match status" value="1"/>
</dbReference>
<reference evidence="4" key="1">
    <citation type="submission" date="2025-08" db="UniProtKB">
        <authorList>
            <consortium name="RefSeq"/>
        </authorList>
    </citation>
    <scope>IDENTIFICATION</scope>
</reference>
<dbReference type="AlphaFoldDB" id="A0AB40CZK9"/>
<evidence type="ECO:0000259" key="2">
    <source>
        <dbReference type="Pfam" id="PF10551"/>
    </source>
</evidence>
<feature type="domain" description="Transposase MuDR plant" evidence="1">
    <location>
        <begin position="23"/>
        <end position="85"/>
    </location>
</feature>
<dbReference type="PANTHER" id="PTHR31973:SF199">
    <property type="entry name" value="SWIM-TYPE DOMAIN-CONTAINING PROTEIN"/>
    <property type="match status" value="1"/>
</dbReference>
<name>A0AB40CZK9_DIOCR</name>